<accession>A0AA91LZJ9</accession>
<name>A0AA91LZJ9_9MYCO</name>
<gene>
    <name evidence="2" type="ORF">BST20_07575</name>
</gene>
<reference evidence="2 3" key="1">
    <citation type="submission" date="2016-12" db="EMBL/GenBank/DDBJ databases">
        <title>The new phylogeny of genus Mycobacterium.</title>
        <authorList>
            <person name="Tortoli E."/>
            <person name="Trovato A."/>
            <person name="Cirillo D.M."/>
        </authorList>
    </citation>
    <scope>NUCLEOTIDE SEQUENCE [LARGE SCALE GENOMIC DNA]</scope>
    <source>
        <strain evidence="2 3">DSM 44624</strain>
    </source>
</reference>
<dbReference type="Proteomes" id="UP000192441">
    <property type="component" value="Unassembled WGS sequence"/>
</dbReference>
<evidence type="ECO:0000313" key="3">
    <source>
        <dbReference type="Proteomes" id="UP000192441"/>
    </source>
</evidence>
<dbReference type="InterPro" id="IPR003736">
    <property type="entry name" value="PAAI_dom"/>
</dbReference>
<comment type="caution">
    <text evidence="2">The sequence shown here is derived from an EMBL/GenBank/DDBJ whole genome shotgun (WGS) entry which is preliminary data.</text>
</comment>
<proteinExistence type="predicted"/>
<dbReference type="RefSeq" id="WP_083130791.1">
    <property type="nucleotide sequence ID" value="NZ_AP022607.1"/>
</dbReference>
<dbReference type="AlphaFoldDB" id="A0AA91LZJ9"/>
<dbReference type="Gene3D" id="3.10.129.10">
    <property type="entry name" value="Hotdog Thioesterase"/>
    <property type="match status" value="1"/>
</dbReference>
<evidence type="ECO:0000313" key="2">
    <source>
        <dbReference type="EMBL" id="ORA40380.1"/>
    </source>
</evidence>
<dbReference type="Pfam" id="PF13622">
    <property type="entry name" value="4HBT_3"/>
    <property type="match status" value="1"/>
</dbReference>
<protein>
    <submittedName>
        <fullName evidence="2">Phenylacetic acid degradation protein</fullName>
    </submittedName>
</protein>
<dbReference type="SUPFAM" id="SSF54637">
    <property type="entry name" value="Thioesterase/thiol ester dehydrase-isomerase"/>
    <property type="match status" value="1"/>
</dbReference>
<dbReference type="CDD" id="cd03443">
    <property type="entry name" value="PaaI_thioesterase"/>
    <property type="match status" value="1"/>
</dbReference>
<dbReference type="InterPro" id="IPR029069">
    <property type="entry name" value="HotDog_dom_sf"/>
</dbReference>
<dbReference type="InterPro" id="IPR049449">
    <property type="entry name" value="TesB_ACOT8-like_N"/>
</dbReference>
<evidence type="ECO:0000259" key="1">
    <source>
        <dbReference type="Pfam" id="PF13622"/>
    </source>
</evidence>
<feature type="domain" description="Acyl-CoA thioesterase-like N-terminal HotDog" evidence="1">
    <location>
        <begin position="193"/>
        <end position="275"/>
    </location>
</feature>
<organism evidence="2 3">
    <name type="scientific">Mycobacterium branderi</name>
    <dbReference type="NCBI Taxonomy" id="43348"/>
    <lineage>
        <taxon>Bacteria</taxon>
        <taxon>Bacillati</taxon>
        <taxon>Actinomycetota</taxon>
        <taxon>Actinomycetes</taxon>
        <taxon>Mycobacteriales</taxon>
        <taxon>Mycobacteriaceae</taxon>
        <taxon>Mycobacterium</taxon>
    </lineage>
</organism>
<dbReference type="GO" id="GO:0016790">
    <property type="term" value="F:thiolester hydrolase activity"/>
    <property type="evidence" value="ECO:0007669"/>
    <property type="project" value="UniProtKB-ARBA"/>
</dbReference>
<dbReference type="EMBL" id="MVHM01000002">
    <property type="protein sequence ID" value="ORA40380.1"/>
    <property type="molecule type" value="Genomic_DNA"/>
</dbReference>
<dbReference type="NCBIfam" id="TIGR00369">
    <property type="entry name" value="unchar_dom_1"/>
    <property type="match status" value="1"/>
</dbReference>
<sequence>MSRPAGGAVPHDVETPRRIFGRFGIESLDEDPVAATTVMSMCVAGMTNPFTGAATVGPLAILVDAASGLANHLRRNPDEWSVSSELSLELSPDGAALATADPDVPVIADARVLGPKGSSSLSFCTLSCAGTIIGGATVRSYYLSADRVVGNRVSDTLIRTPYTPLSELMAVEVTPSNDGRRVLRQLTDPVLYNDVGIVHGGVSSAGLELAASAVISDDGSPLRTASVRVNFLRPFMAGECSRYEAAPLRIGRGTAVADAQAIDDMGRVALTARVTAYR</sequence>